<name>A0A0K8P617_PISS1</name>
<dbReference type="PANTHER" id="PTHR34220">
    <property type="entry name" value="SENSOR HISTIDINE KINASE YPDA"/>
    <property type="match status" value="1"/>
</dbReference>
<feature type="compositionally biased region" description="Low complexity" evidence="1">
    <location>
        <begin position="310"/>
        <end position="324"/>
    </location>
</feature>
<dbReference type="Pfam" id="PF02518">
    <property type="entry name" value="HATPase_c"/>
    <property type="match status" value="1"/>
</dbReference>
<dbReference type="STRING" id="1547922.ISF6_3585"/>
<dbReference type="InterPro" id="IPR003594">
    <property type="entry name" value="HATPase_dom"/>
</dbReference>
<dbReference type="InterPro" id="IPR050640">
    <property type="entry name" value="Bact_2-comp_sensor_kinase"/>
</dbReference>
<feature type="region of interest" description="Disordered" evidence="1">
    <location>
        <begin position="310"/>
        <end position="336"/>
    </location>
</feature>
<dbReference type="InterPro" id="IPR010559">
    <property type="entry name" value="Sig_transdc_His_kin_internal"/>
</dbReference>
<feature type="transmembrane region" description="Helical" evidence="2">
    <location>
        <begin position="15"/>
        <end position="32"/>
    </location>
</feature>
<feature type="domain" description="Signal transduction histidine kinase internal region" evidence="4">
    <location>
        <begin position="165"/>
        <end position="246"/>
    </location>
</feature>
<evidence type="ECO:0000256" key="1">
    <source>
        <dbReference type="SAM" id="MobiDB-lite"/>
    </source>
</evidence>
<proteinExistence type="predicted"/>
<dbReference type="SUPFAM" id="SSF55874">
    <property type="entry name" value="ATPase domain of HSP90 chaperone/DNA topoisomerase II/histidine kinase"/>
    <property type="match status" value="1"/>
</dbReference>
<feature type="transmembrane region" description="Helical" evidence="2">
    <location>
        <begin position="126"/>
        <end position="145"/>
    </location>
</feature>
<dbReference type="Proteomes" id="UP000037660">
    <property type="component" value="Unassembled WGS sequence"/>
</dbReference>
<dbReference type="Gene3D" id="3.30.565.10">
    <property type="entry name" value="Histidine kinase-like ATPase, C-terminal domain"/>
    <property type="match status" value="1"/>
</dbReference>
<reference evidence="6" key="1">
    <citation type="submission" date="2015-07" db="EMBL/GenBank/DDBJ databases">
        <title>Discovery of a poly(ethylene terephthalate assimilation.</title>
        <authorList>
            <person name="Yoshida S."/>
            <person name="Hiraga K."/>
            <person name="Takehana T."/>
            <person name="Taniguchi I."/>
            <person name="Yamaji H."/>
            <person name="Maeda Y."/>
            <person name="Toyohara K."/>
            <person name="Miyamoto K."/>
            <person name="Kimura Y."/>
            <person name="Oda K."/>
        </authorList>
    </citation>
    <scope>NUCLEOTIDE SEQUENCE [LARGE SCALE GENOMIC DNA]</scope>
    <source>
        <strain evidence="6">NBRC 110686 / TISTR 2288 / 201-F6</strain>
    </source>
</reference>
<dbReference type="GO" id="GO:0016020">
    <property type="term" value="C:membrane"/>
    <property type="evidence" value="ECO:0007669"/>
    <property type="project" value="InterPro"/>
</dbReference>
<evidence type="ECO:0000256" key="2">
    <source>
        <dbReference type="SAM" id="Phobius"/>
    </source>
</evidence>
<evidence type="ECO:0000313" key="6">
    <source>
        <dbReference type="Proteomes" id="UP000037660"/>
    </source>
</evidence>
<keyword evidence="6" id="KW-1185">Reference proteome</keyword>
<gene>
    <name evidence="5" type="ORF">ISF6_3585</name>
</gene>
<keyword evidence="2" id="KW-0472">Membrane</keyword>
<dbReference type="GO" id="GO:0000155">
    <property type="term" value="F:phosphorelay sensor kinase activity"/>
    <property type="evidence" value="ECO:0007669"/>
    <property type="project" value="InterPro"/>
</dbReference>
<feature type="transmembrane region" description="Helical" evidence="2">
    <location>
        <begin position="82"/>
        <end position="99"/>
    </location>
</feature>
<dbReference type="Pfam" id="PF06580">
    <property type="entry name" value="His_kinase"/>
    <property type="match status" value="1"/>
</dbReference>
<organism evidence="5 6">
    <name type="scientific">Piscinibacter sakaiensis</name>
    <name type="common">Ideonella sakaiensis</name>
    <dbReference type="NCBI Taxonomy" id="1547922"/>
    <lineage>
        <taxon>Bacteria</taxon>
        <taxon>Pseudomonadati</taxon>
        <taxon>Pseudomonadota</taxon>
        <taxon>Betaproteobacteria</taxon>
        <taxon>Burkholderiales</taxon>
        <taxon>Sphaerotilaceae</taxon>
        <taxon>Piscinibacter</taxon>
    </lineage>
</organism>
<sequence>MPTLPPVPHGDRSLWLGYAGLCLLCWLLYAMAGAEWLRGGWRAWQAAWEATWNLGPPILLGTAVLPWVRRLQARPRPLPRRLVAHALAATAFALAWHALDYGMAWALFGLEHADATLAQQALWRSAWAVFIYTALVLGFGGTLHARRAHAAALGIAQAEAARTRAELSAITGSLNPHFLFNTLNTLILLTRRDPAAAERGLLGFSRLLRQLLDTQRDASDRVTLRDEVDFVRDYLAIEALRLGERLRVDWRVEPDALDALLPPLTLQPLVENAVLHGIAPRIDGGTVTIEAARSAAGGLALRIADDGAGAEAPPALPDGRAARPPAGPRADGRRGPGLGLAALQRRFALDYGGRARLAIRTAPGAGFEVRLDLPPEDGPR</sequence>
<protein>
    <submittedName>
        <fullName evidence="5">Uncharacterized protein</fullName>
    </submittedName>
</protein>
<dbReference type="EMBL" id="BBYR01000052">
    <property type="protein sequence ID" value="GAP37640.1"/>
    <property type="molecule type" value="Genomic_DNA"/>
</dbReference>
<keyword evidence="2" id="KW-0812">Transmembrane</keyword>
<evidence type="ECO:0000259" key="3">
    <source>
        <dbReference type="Pfam" id="PF02518"/>
    </source>
</evidence>
<dbReference type="RefSeq" id="WP_054021564.1">
    <property type="nucleotide sequence ID" value="NZ_BBYR01000052.1"/>
</dbReference>
<comment type="caution">
    <text evidence="5">The sequence shown here is derived from an EMBL/GenBank/DDBJ whole genome shotgun (WGS) entry which is preliminary data.</text>
</comment>
<reference evidence="5 6" key="2">
    <citation type="journal article" date="2016" name="Science">
        <title>A bacterium that degrades and assimilates poly(ethylene terephthalate).</title>
        <authorList>
            <person name="Yoshida S."/>
            <person name="Hiraga K."/>
            <person name="Takehana T."/>
            <person name="Taniguchi I."/>
            <person name="Yamaji H."/>
            <person name="Maeda Y."/>
            <person name="Toyohara K."/>
            <person name="Miyamoto K."/>
            <person name="Kimura Y."/>
            <person name="Oda K."/>
        </authorList>
    </citation>
    <scope>NUCLEOTIDE SEQUENCE [LARGE SCALE GENOMIC DNA]</scope>
    <source>
        <strain evidence="6">NBRC 110686 / TISTR 2288 / 201-F6</strain>
    </source>
</reference>
<dbReference type="InterPro" id="IPR036890">
    <property type="entry name" value="HATPase_C_sf"/>
</dbReference>
<dbReference type="PANTHER" id="PTHR34220:SF7">
    <property type="entry name" value="SENSOR HISTIDINE KINASE YPDA"/>
    <property type="match status" value="1"/>
</dbReference>
<evidence type="ECO:0000313" key="5">
    <source>
        <dbReference type="EMBL" id="GAP37640.1"/>
    </source>
</evidence>
<accession>A0A0K8P617</accession>
<feature type="domain" description="Histidine kinase/HSP90-like ATPase" evidence="3">
    <location>
        <begin position="266"/>
        <end position="375"/>
    </location>
</feature>
<dbReference type="AlphaFoldDB" id="A0A0K8P617"/>
<evidence type="ECO:0000259" key="4">
    <source>
        <dbReference type="Pfam" id="PF06580"/>
    </source>
</evidence>
<keyword evidence="2" id="KW-1133">Transmembrane helix</keyword>